<dbReference type="SUPFAM" id="SSF51556">
    <property type="entry name" value="Metallo-dependent hydrolases"/>
    <property type="match status" value="1"/>
</dbReference>
<reference evidence="3" key="1">
    <citation type="submission" date="2009-07" db="EMBL/GenBank/DDBJ databases">
        <title>Complete genome sequence of Zobellia galactanivorans Dsij.</title>
        <authorList>
            <consortium name="Genoscope - CEA"/>
        </authorList>
    </citation>
    <scope>NUCLEOTIDE SEQUENCE [LARGE SCALE GENOMIC DNA]</scope>
    <source>
        <strain evidence="3">DSM 12802 / CCUG 47099 / CIP 106680 / NCIMB 13871 / Dsij</strain>
    </source>
</reference>
<dbReference type="KEGG" id="zga:ZOBELLIA_3277"/>
<dbReference type="GO" id="GO:0016810">
    <property type="term" value="F:hydrolase activity, acting on carbon-nitrogen (but not peptide) bonds"/>
    <property type="evidence" value="ECO:0007669"/>
    <property type="project" value="InterPro"/>
</dbReference>
<dbReference type="EMBL" id="FP476056">
    <property type="protein sequence ID" value="CAZ97415.1"/>
    <property type="molecule type" value="Genomic_DNA"/>
</dbReference>
<dbReference type="PANTHER" id="PTHR43135">
    <property type="entry name" value="ALPHA-D-RIBOSE 1-METHYLPHOSPHONATE 5-TRIPHOSPHATE DIPHOSPHATASE"/>
    <property type="match status" value="1"/>
</dbReference>
<evidence type="ECO:0000313" key="3">
    <source>
        <dbReference type="Proteomes" id="UP000008898"/>
    </source>
</evidence>
<dbReference type="InterPro" id="IPR051781">
    <property type="entry name" value="Metallo-dep_Hydrolase"/>
</dbReference>
<name>G0L7G8_ZOBGA</name>
<evidence type="ECO:0000259" key="1">
    <source>
        <dbReference type="Pfam" id="PF01979"/>
    </source>
</evidence>
<dbReference type="Gene3D" id="3.20.20.140">
    <property type="entry name" value="Metal-dependent hydrolases"/>
    <property type="match status" value="1"/>
</dbReference>
<dbReference type="RefSeq" id="WP_013994609.1">
    <property type="nucleotide sequence ID" value="NC_015844.1"/>
</dbReference>
<dbReference type="STRING" id="63186.ZOBELLIA_3277"/>
<dbReference type="PATRIC" id="fig|63186.3.peg.3202"/>
<dbReference type="Pfam" id="PF01979">
    <property type="entry name" value="Amidohydro_1"/>
    <property type="match status" value="1"/>
</dbReference>
<dbReference type="InterPro" id="IPR006680">
    <property type="entry name" value="Amidohydro-rel"/>
</dbReference>
<proteinExistence type="predicted"/>
<feature type="domain" description="Amidohydrolase-related" evidence="1">
    <location>
        <begin position="379"/>
        <end position="488"/>
    </location>
</feature>
<accession>G0L7G8</accession>
<dbReference type="SUPFAM" id="SSF51338">
    <property type="entry name" value="Composite domain of metallo-dependent hydrolases"/>
    <property type="match status" value="2"/>
</dbReference>
<dbReference type="HOGENOM" id="CLU_023620_4_1_10"/>
<dbReference type="PANTHER" id="PTHR43135:SF3">
    <property type="entry name" value="ALPHA-D-RIBOSE 1-METHYLPHOSPHONATE 5-TRIPHOSPHATE DIPHOSPHATASE"/>
    <property type="match status" value="1"/>
</dbReference>
<dbReference type="OrthoDB" id="9797498at2"/>
<dbReference type="InterPro" id="IPR011059">
    <property type="entry name" value="Metal-dep_hydrolase_composite"/>
</dbReference>
<gene>
    <name evidence="2" type="ordered locus">zobellia_3277</name>
</gene>
<dbReference type="AlphaFoldDB" id="G0L7G8"/>
<keyword evidence="3" id="KW-1185">Reference proteome</keyword>
<protein>
    <submittedName>
        <fullName evidence="2">Amidohydrolase family protein</fullName>
    </submittedName>
</protein>
<reference evidence="2 3" key="2">
    <citation type="journal article" date="2012" name="Environ. Microbiol.">
        <title>Characterization of the first alginolytic operons in a marine bacterium: from their emergence in marine Flavobacteriia to their independent transfers to marine Proteobacteria and human gut Bacteroides.</title>
        <authorList>
            <person name="Thomas F."/>
            <person name="Barbeyron T."/>
            <person name="Tonon T."/>
            <person name="Genicot S."/>
            <person name="Czjzek M."/>
            <person name="Michel G."/>
        </authorList>
    </citation>
    <scope>NUCLEOTIDE SEQUENCE [LARGE SCALE GENOMIC DNA]</scope>
    <source>
        <strain evidence="3">DSM 12802 / CCUG 47099 / CIP 106680 / NCIMB 13871 / Dsij</strain>
    </source>
</reference>
<evidence type="ECO:0000313" key="2">
    <source>
        <dbReference type="EMBL" id="CAZ97415.1"/>
    </source>
</evidence>
<organism evidence="2 3">
    <name type="scientific">Zobellia galactanivorans (strain DSM 12802 / CCUG 47099 / CIP 106680 / NCIMB 13871 / Dsij)</name>
    <dbReference type="NCBI Taxonomy" id="63186"/>
    <lineage>
        <taxon>Bacteria</taxon>
        <taxon>Pseudomonadati</taxon>
        <taxon>Bacteroidota</taxon>
        <taxon>Flavobacteriia</taxon>
        <taxon>Flavobacteriales</taxon>
        <taxon>Flavobacteriaceae</taxon>
        <taxon>Zobellia</taxon>
    </lineage>
</organism>
<sequence>MKKNILSLLIILQAFSCKEKKEELNLTKGLYIANVTIISTEDGNYDPYVGHLVVEKDKIIYIDRKEPSISGIFEKLDGTGKFIVPGLIDSHVHITEVQGMLPHHMEKYPELTKEFNEQMPKSYLYYGFTTLINLGGISEEQIASFNLQPIKPDLYHTGNSGASVANGYPMNFAPEQYRFEAAPNFIFMESEADNIPVKFDPANHTPKAVVDRIKNSGAIAVKSYYESGFRGMSKLPVPTKRIMNELLDESHSNGLVLTVHGNSLEAHSFLAEVGVDVLAHGLWNWEKYKDVPVDSLPLEIRKTLDLQIQKQIGYTPTLTVIAGEEALAEDTFLNQPELTKVVPKKLLEWYKTEEGQWFAKDLFSEYNAEEVHEIYGNIQAHAMLALKYLSDNNALILFGTDTPSAPTYGNQPGHNGYWELKLMEEAGVPLNKILSSATINNAKVFHLDSSIGSLNKGKKANIVLLSKNPLKEIEAYNTIEKIIIGGKLTKREDLEAKK</sequence>
<keyword evidence="2" id="KW-0378">Hydrolase</keyword>
<dbReference type="Proteomes" id="UP000008898">
    <property type="component" value="Chromosome"/>
</dbReference>
<dbReference type="Gene3D" id="2.30.40.10">
    <property type="entry name" value="Urease, subunit C, domain 1"/>
    <property type="match status" value="1"/>
</dbReference>
<dbReference type="InterPro" id="IPR032466">
    <property type="entry name" value="Metal_Hydrolase"/>
</dbReference>